<dbReference type="PANTHER" id="PTHR45024:SF2">
    <property type="entry name" value="SCP2 DOMAIN-CONTAINING PROTEIN"/>
    <property type="match status" value="1"/>
</dbReference>
<dbReference type="PANTHER" id="PTHR45024">
    <property type="entry name" value="DEHYDROGENASES, SHORT CHAIN"/>
    <property type="match status" value="1"/>
</dbReference>
<name>A0A9W8YCT7_9PLEO</name>
<sequence>MTAVANYDSVENGEKIIETAIANFGRIDVLVNNAGILRDITFKNMKDQDWDSVINVHLQGAYKCTKAAWPHFKRQKYGRIINTTSAAGLFGSFGQCNYSAAKLALVGFTQTIAKEGVKYNVLSNAIAPIAASRMTETIWAPEMLANIAPGWVVPLVAVLVHSSSSETGSIFEVGGGHIAKLRWERAKGLVLKPDDTYTPGAILQEWSKISDFSEPEHPNGIADMMEKLKEAMTLDSNDTSVETLDFTGRVALVTGGGAGYVLKDSSTL</sequence>
<proteinExistence type="inferred from homology"/>
<evidence type="ECO:0000313" key="6">
    <source>
        <dbReference type="Proteomes" id="UP001140560"/>
    </source>
</evidence>
<reference evidence="5" key="1">
    <citation type="submission" date="2022-10" db="EMBL/GenBank/DDBJ databases">
        <title>Tapping the CABI collections for fungal endophytes: first genome assemblies for Collariella, Neodidymelliopsis, Ascochyta clinopodiicola, Didymella pomorum, Didymosphaeria variabile, Neocosmospora piperis and Neocucurbitaria cava.</title>
        <authorList>
            <person name="Hill R."/>
        </authorList>
    </citation>
    <scope>NUCLEOTIDE SEQUENCE</scope>
    <source>
        <strain evidence="5">IMI 356814</strain>
    </source>
</reference>
<evidence type="ECO:0000256" key="3">
    <source>
        <dbReference type="ARBA" id="ARBA00023002"/>
    </source>
</evidence>
<keyword evidence="6" id="KW-1185">Reference proteome</keyword>
<dbReference type="Proteomes" id="UP001140560">
    <property type="component" value="Unassembled WGS sequence"/>
</dbReference>
<dbReference type="SUPFAM" id="SSF51735">
    <property type="entry name" value="NAD(P)-binding Rossmann-fold domains"/>
    <property type="match status" value="1"/>
</dbReference>
<evidence type="ECO:0000313" key="5">
    <source>
        <dbReference type="EMBL" id="KAJ4371650.1"/>
    </source>
</evidence>
<dbReference type="Gene3D" id="1.10.287.4290">
    <property type="match status" value="1"/>
</dbReference>
<comment type="caution">
    <text evidence="5">The sequence shown here is derived from an EMBL/GenBank/DDBJ whole genome shotgun (WGS) entry which is preliminary data.</text>
</comment>
<evidence type="ECO:0000256" key="2">
    <source>
        <dbReference type="ARBA" id="ARBA00022857"/>
    </source>
</evidence>
<evidence type="ECO:0000256" key="4">
    <source>
        <dbReference type="RuleBase" id="RU000363"/>
    </source>
</evidence>
<accession>A0A9W8YCT7</accession>
<gene>
    <name evidence="5" type="primary">FOX2_2</name>
    <name evidence="5" type="ORF">N0V83_004870</name>
</gene>
<comment type="similarity">
    <text evidence="1 4">Belongs to the short-chain dehydrogenases/reductases (SDR) family.</text>
</comment>
<dbReference type="PROSITE" id="PS00061">
    <property type="entry name" value="ADH_SHORT"/>
    <property type="match status" value="1"/>
</dbReference>
<dbReference type="Gene3D" id="3.40.50.720">
    <property type="entry name" value="NAD(P)-binding Rossmann-like Domain"/>
    <property type="match status" value="1"/>
</dbReference>
<dbReference type="GO" id="GO:0016491">
    <property type="term" value="F:oxidoreductase activity"/>
    <property type="evidence" value="ECO:0007669"/>
    <property type="project" value="UniProtKB-KW"/>
</dbReference>
<dbReference type="AlphaFoldDB" id="A0A9W8YCT7"/>
<keyword evidence="2" id="KW-0521">NADP</keyword>
<dbReference type="InterPro" id="IPR051687">
    <property type="entry name" value="Peroxisomal_Beta-Oxidation"/>
</dbReference>
<dbReference type="Pfam" id="PF00106">
    <property type="entry name" value="adh_short"/>
    <property type="match status" value="1"/>
</dbReference>
<protein>
    <submittedName>
        <fullName evidence="5">Bifunctional hydroxyacyl-CoA dehydrogenase/enoyl-CoA hydratase fox2</fullName>
    </submittedName>
</protein>
<dbReference type="InterPro" id="IPR020904">
    <property type="entry name" value="Sc_DH/Rdtase_CS"/>
</dbReference>
<organism evidence="5 6">
    <name type="scientific">Neocucurbitaria cava</name>
    <dbReference type="NCBI Taxonomy" id="798079"/>
    <lineage>
        <taxon>Eukaryota</taxon>
        <taxon>Fungi</taxon>
        <taxon>Dikarya</taxon>
        <taxon>Ascomycota</taxon>
        <taxon>Pezizomycotina</taxon>
        <taxon>Dothideomycetes</taxon>
        <taxon>Pleosporomycetidae</taxon>
        <taxon>Pleosporales</taxon>
        <taxon>Pleosporineae</taxon>
        <taxon>Cucurbitariaceae</taxon>
        <taxon>Neocucurbitaria</taxon>
    </lineage>
</organism>
<dbReference type="OrthoDB" id="3592703at2759"/>
<dbReference type="InterPro" id="IPR002347">
    <property type="entry name" value="SDR_fam"/>
</dbReference>
<dbReference type="InterPro" id="IPR036291">
    <property type="entry name" value="NAD(P)-bd_dom_sf"/>
</dbReference>
<evidence type="ECO:0000256" key="1">
    <source>
        <dbReference type="ARBA" id="ARBA00006484"/>
    </source>
</evidence>
<dbReference type="EMBL" id="JAPEUY010000007">
    <property type="protein sequence ID" value="KAJ4371650.1"/>
    <property type="molecule type" value="Genomic_DNA"/>
</dbReference>
<dbReference type="PRINTS" id="PR00080">
    <property type="entry name" value="SDRFAMILY"/>
</dbReference>
<dbReference type="PRINTS" id="PR00081">
    <property type="entry name" value="GDHRDH"/>
</dbReference>
<keyword evidence="3" id="KW-0560">Oxidoreductase</keyword>